<evidence type="ECO:0000256" key="4">
    <source>
        <dbReference type="ARBA" id="ARBA00022692"/>
    </source>
</evidence>
<dbReference type="EC" id="3.6.3.-" evidence="14"/>
<dbReference type="GO" id="GO:0090374">
    <property type="term" value="P:oligopeptide export from mitochondrion"/>
    <property type="evidence" value="ECO:0007669"/>
    <property type="project" value="TreeGrafter"/>
</dbReference>
<dbReference type="Gene3D" id="1.20.1560.10">
    <property type="entry name" value="ABC transporter type 1, transmembrane domain"/>
    <property type="match status" value="1"/>
</dbReference>
<feature type="domain" description="ABC transmembrane type-1" evidence="13">
    <location>
        <begin position="28"/>
        <end position="310"/>
    </location>
</feature>
<dbReference type="PROSITE" id="PS50929">
    <property type="entry name" value="ABC_TM1F"/>
    <property type="match status" value="1"/>
</dbReference>
<organism evidence="14">
    <name type="scientific">mine drainage metagenome</name>
    <dbReference type="NCBI Taxonomy" id="410659"/>
    <lineage>
        <taxon>unclassified sequences</taxon>
        <taxon>metagenomes</taxon>
        <taxon>ecological metagenomes</taxon>
    </lineage>
</organism>
<dbReference type="PANTHER" id="PTHR43394:SF1">
    <property type="entry name" value="ATP-BINDING CASSETTE SUB-FAMILY B MEMBER 10, MITOCHONDRIAL"/>
    <property type="match status" value="1"/>
</dbReference>
<dbReference type="GO" id="GO:0015421">
    <property type="term" value="F:ABC-type oligopeptide transporter activity"/>
    <property type="evidence" value="ECO:0007669"/>
    <property type="project" value="TreeGrafter"/>
</dbReference>
<dbReference type="SMART" id="SM00382">
    <property type="entry name" value="AAA"/>
    <property type="match status" value="1"/>
</dbReference>
<dbReference type="GO" id="GO:0034040">
    <property type="term" value="F:ATPase-coupled lipid transmembrane transporter activity"/>
    <property type="evidence" value="ECO:0007669"/>
    <property type="project" value="InterPro"/>
</dbReference>
<feature type="transmembrane region" description="Helical" evidence="11">
    <location>
        <begin position="277"/>
        <end position="296"/>
    </location>
</feature>
<evidence type="ECO:0000256" key="1">
    <source>
        <dbReference type="ARBA" id="ARBA00004127"/>
    </source>
</evidence>
<evidence type="ECO:0000256" key="3">
    <source>
        <dbReference type="ARBA" id="ARBA00022475"/>
    </source>
</evidence>
<feature type="transmembrane region" description="Helical" evidence="11">
    <location>
        <begin position="247"/>
        <end position="271"/>
    </location>
</feature>
<keyword evidence="4 11" id="KW-0812">Transmembrane</keyword>
<dbReference type="Pfam" id="PF00664">
    <property type="entry name" value="ABC_membrane"/>
    <property type="match status" value="1"/>
</dbReference>
<dbReference type="PANTHER" id="PTHR43394">
    <property type="entry name" value="ATP-DEPENDENT PERMEASE MDL1, MITOCHONDRIAL"/>
    <property type="match status" value="1"/>
</dbReference>
<evidence type="ECO:0000259" key="13">
    <source>
        <dbReference type="PROSITE" id="PS50929"/>
    </source>
</evidence>
<keyword evidence="5" id="KW-0547">Nucleotide-binding</keyword>
<evidence type="ECO:0000313" key="14">
    <source>
        <dbReference type="EMBL" id="OIQ97653.1"/>
    </source>
</evidence>
<evidence type="ECO:0000256" key="6">
    <source>
        <dbReference type="ARBA" id="ARBA00022840"/>
    </source>
</evidence>
<reference evidence="14" key="1">
    <citation type="submission" date="2016-10" db="EMBL/GenBank/DDBJ databases">
        <title>Sequence of Gallionella enrichment culture.</title>
        <authorList>
            <person name="Poehlein A."/>
            <person name="Muehling M."/>
            <person name="Daniel R."/>
        </authorList>
    </citation>
    <scope>NUCLEOTIDE SEQUENCE</scope>
</reference>
<evidence type="ECO:0000256" key="11">
    <source>
        <dbReference type="SAM" id="Phobius"/>
    </source>
</evidence>
<dbReference type="CDD" id="cd18552">
    <property type="entry name" value="ABC_6TM_MsbA_like"/>
    <property type="match status" value="1"/>
</dbReference>
<dbReference type="GO" id="GO:0016887">
    <property type="term" value="F:ATP hydrolysis activity"/>
    <property type="evidence" value="ECO:0007669"/>
    <property type="project" value="InterPro"/>
</dbReference>
<dbReference type="PROSITE" id="PS00211">
    <property type="entry name" value="ABC_TRANSPORTER_1"/>
    <property type="match status" value="1"/>
</dbReference>
<keyword evidence="3" id="KW-1003">Cell membrane</keyword>
<protein>
    <submittedName>
        <fullName evidence="14">Lipid A export ATP-binding/permease protein MsbA</fullName>
        <ecNumber evidence="14">3.6.3.-</ecNumber>
    </submittedName>
</protein>
<dbReference type="PROSITE" id="PS50893">
    <property type="entry name" value="ABC_TRANSPORTER_2"/>
    <property type="match status" value="1"/>
</dbReference>
<evidence type="ECO:0000256" key="9">
    <source>
        <dbReference type="ARBA" id="ARBA00023055"/>
    </source>
</evidence>
<dbReference type="AlphaFoldDB" id="A0A1J5SBQ4"/>
<evidence type="ECO:0000256" key="2">
    <source>
        <dbReference type="ARBA" id="ARBA00022448"/>
    </source>
</evidence>
<keyword evidence="6 14" id="KW-0067">ATP-binding</keyword>
<keyword evidence="14" id="KW-0378">Hydrolase</keyword>
<name>A0A1J5SBQ4_9ZZZZ</name>
<proteinExistence type="predicted"/>
<dbReference type="Pfam" id="PF00005">
    <property type="entry name" value="ABC_tran"/>
    <property type="match status" value="1"/>
</dbReference>
<dbReference type="FunFam" id="3.40.50.300:FF:000140">
    <property type="entry name" value="Lipid A export ATP-binding/permease protein MsbA"/>
    <property type="match status" value="1"/>
</dbReference>
<evidence type="ECO:0000256" key="7">
    <source>
        <dbReference type="ARBA" id="ARBA00022967"/>
    </source>
</evidence>
<dbReference type="InterPro" id="IPR027417">
    <property type="entry name" value="P-loop_NTPase"/>
</dbReference>
<keyword evidence="2" id="KW-0813">Transport</keyword>
<evidence type="ECO:0000256" key="8">
    <source>
        <dbReference type="ARBA" id="ARBA00022989"/>
    </source>
</evidence>
<dbReference type="InterPro" id="IPR017871">
    <property type="entry name" value="ABC_transporter-like_CS"/>
</dbReference>
<dbReference type="InterPro" id="IPR036640">
    <property type="entry name" value="ABC1_TM_sf"/>
</dbReference>
<dbReference type="SUPFAM" id="SSF90123">
    <property type="entry name" value="ABC transporter transmembrane region"/>
    <property type="match status" value="1"/>
</dbReference>
<keyword evidence="8 11" id="KW-1133">Transmembrane helix</keyword>
<dbReference type="GO" id="GO:0005524">
    <property type="term" value="F:ATP binding"/>
    <property type="evidence" value="ECO:0007669"/>
    <property type="project" value="UniProtKB-KW"/>
</dbReference>
<feature type="transmembrane region" description="Helical" evidence="11">
    <location>
        <begin position="169"/>
        <end position="186"/>
    </location>
</feature>
<dbReference type="InterPro" id="IPR011917">
    <property type="entry name" value="ABC_transpr_lipidA"/>
</dbReference>
<keyword evidence="9" id="KW-0445">Lipid transport</keyword>
<feature type="transmembrane region" description="Helical" evidence="11">
    <location>
        <begin position="64"/>
        <end position="92"/>
    </location>
</feature>
<evidence type="ECO:0000259" key="12">
    <source>
        <dbReference type="PROSITE" id="PS50893"/>
    </source>
</evidence>
<dbReference type="SUPFAM" id="SSF52540">
    <property type="entry name" value="P-loop containing nucleoside triphosphate hydrolases"/>
    <property type="match status" value="1"/>
</dbReference>
<feature type="domain" description="ABC transporter" evidence="12">
    <location>
        <begin position="342"/>
        <end position="578"/>
    </location>
</feature>
<comment type="caution">
    <text evidence="14">The sequence shown here is derived from an EMBL/GenBank/DDBJ whole genome shotgun (WGS) entry which is preliminary data.</text>
</comment>
<feature type="transmembrane region" description="Helical" evidence="11">
    <location>
        <begin position="145"/>
        <end position="163"/>
    </location>
</feature>
<evidence type="ECO:0000256" key="10">
    <source>
        <dbReference type="ARBA" id="ARBA00023136"/>
    </source>
</evidence>
<dbReference type="InterPro" id="IPR003439">
    <property type="entry name" value="ABC_transporter-like_ATP-bd"/>
</dbReference>
<keyword evidence="7" id="KW-1278">Translocase</keyword>
<keyword evidence="10 11" id="KW-0472">Membrane</keyword>
<dbReference type="InterPro" id="IPR003593">
    <property type="entry name" value="AAA+_ATPase"/>
</dbReference>
<dbReference type="GO" id="GO:0005743">
    <property type="term" value="C:mitochondrial inner membrane"/>
    <property type="evidence" value="ECO:0007669"/>
    <property type="project" value="TreeGrafter"/>
</dbReference>
<comment type="subcellular location">
    <subcellularLocation>
        <location evidence="1">Endomembrane system</location>
        <topology evidence="1">Multi-pass membrane protein</topology>
    </subcellularLocation>
</comment>
<dbReference type="InterPro" id="IPR011527">
    <property type="entry name" value="ABC1_TM_dom"/>
</dbReference>
<gene>
    <name evidence="14" type="primary">msbA_8</name>
    <name evidence="14" type="ORF">GALL_202730</name>
</gene>
<dbReference type="GO" id="GO:0012505">
    <property type="term" value="C:endomembrane system"/>
    <property type="evidence" value="ECO:0007669"/>
    <property type="project" value="UniProtKB-SubCell"/>
</dbReference>
<dbReference type="NCBIfam" id="TIGR02203">
    <property type="entry name" value="MsbA_lipidA"/>
    <property type="match status" value="1"/>
</dbReference>
<dbReference type="EMBL" id="MLJW01000129">
    <property type="protein sequence ID" value="OIQ97653.1"/>
    <property type="molecule type" value="Genomic_DNA"/>
</dbReference>
<evidence type="ECO:0000256" key="5">
    <source>
        <dbReference type="ARBA" id="ARBA00022741"/>
    </source>
</evidence>
<dbReference type="InterPro" id="IPR039421">
    <property type="entry name" value="Type_1_exporter"/>
</dbReference>
<dbReference type="Gene3D" id="3.40.50.300">
    <property type="entry name" value="P-loop containing nucleotide triphosphate hydrolases"/>
    <property type="match status" value="1"/>
</dbReference>
<accession>A0A1J5SBQ4</accession>
<feature type="transmembrane region" description="Helical" evidence="11">
    <location>
        <begin position="26"/>
        <end position="44"/>
    </location>
</feature>
<sequence length="588" mass="63483">MPQTPGDSSREIYLRLLGYVRPYRKVFVLAILGMAATAMTEPLFPAIMKKLLDSGFVASNSEDLYLLPLAMVGIFVVRGCLTYFTSYSLAWVTNRLVMDLRQQMFARLLGLPTRYFDDQSAGALISKVTYDVGNVTAAATNVLTALVRDSLTILGLLGFMLYYNWKLTLIALAVGPLIIGVVKVFGKRLRAASRRGYSAMGLIAHILEEIVGAHKVVKVFGGQRYEAKRFAEASNEFRRAAMRESMAASATVPLTQVAAATALSIIIYVALLQSSQSHITVGGFVSFITAMLLLLAPVKRLTEVNAPLQRGLAASESIFALLDQAPEDDRGAKMLARAQGEIRFEEVCFSYDPALTPALQDVSLAILPGQTVALVGPSGSGKSTLAALIPRFYGPDRGRITIDGADIQDLTLASLRQNIALVSQEVVLFNDTVAANIAYGSSAGAAETEIIAAAKAANAWEFISQMPEGLRTTVGENGVKLSGGQRQRLAIARAFLKNAPILILDEATSALDSESERQIQSALDGLIQGRTTLVIAHRLSTVERADRIVVLDRGRVVEAGRHDELLARNGIYSHLYRLQFESVAQAGA</sequence>